<keyword evidence="2" id="KW-1185">Reference proteome</keyword>
<proteinExistence type="predicted"/>
<gene>
    <name evidence="1" type="ORF">PQO05_14620</name>
</gene>
<name>A0ABY7T103_9SPHI</name>
<evidence type="ECO:0000313" key="1">
    <source>
        <dbReference type="EMBL" id="WCT09963.1"/>
    </source>
</evidence>
<dbReference type="PROSITE" id="PS51257">
    <property type="entry name" value="PROKAR_LIPOPROTEIN"/>
    <property type="match status" value="1"/>
</dbReference>
<dbReference type="Proteomes" id="UP001216139">
    <property type="component" value="Chromosome"/>
</dbReference>
<reference evidence="1 2" key="1">
    <citation type="submission" date="2023-02" db="EMBL/GenBank/DDBJ databases">
        <title>Genome sequence of Mucilaginibacter jinjuensis strain KACC 16571.</title>
        <authorList>
            <person name="Kim S."/>
            <person name="Heo J."/>
            <person name="Kwon S.-W."/>
        </authorList>
    </citation>
    <scope>NUCLEOTIDE SEQUENCE [LARGE SCALE GENOMIC DNA]</scope>
    <source>
        <strain evidence="1 2">KACC 16571</strain>
    </source>
</reference>
<sequence>MRRVLLLLLTAITLLSACKKDGIAKKDEFEASYEKLQDFKKSSGNSYTYIATSGSVFGYSSTTTVTVINGIVVGRDYKAYRLNDAHQSVLYLSFTEDKSSIGAHTQGQEALTLDQIYSKAKNEWLKVDRKANDIYFETNADGLIANCGYVPKGCQDDCFNGITILSIQATPRFVVN</sequence>
<accession>A0ABY7T103</accession>
<organism evidence="1 2">
    <name type="scientific">Mucilaginibacter jinjuensis</name>
    <dbReference type="NCBI Taxonomy" id="1176721"/>
    <lineage>
        <taxon>Bacteria</taxon>
        <taxon>Pseudomonadati</taxon>
        <taxon>Bacteroidota</taxon>
        <taxon>Sphingobacteriia</taxon>
        <taxon>Sphingobacteriales</taxon>
        <taxon>Sphingobacteriaceae</taxon>
        <taxon>Mucilaginibacter</taxon>
    </lineage>
</organism>
<protein>
    <recommendedName>
        <fullName evidence="3">Lipoprotein</fullName>
    </recommendedName>
</protein>
<evidence type="ECO:0000313" key="2">
    <source>
        <dbReference type="Proteomes" id="UP001216139"/>
    </source>
</evidence>
<dbReference type="RefSeq" id="WP_273628057.1">
    <property type="nucleotide sequence ID" value="NZ_CP117167.1"/>
</dbReference>
<evidence type="ECO:0008006" key="3">
    <source>
        <dbReference type="Google" id="ProtNLM"/>
    </source>
</evidence>
<dbReference type="EMBL" id="CP117167">
    <property type="protein sequence ID" value="WCT09963.1"/>
    <property type="molecule type" value="Genomic_DNA"/>
</dbReference>